<sequence>MTSIQQQAQVYRAQYGELRRHETWRWTPLDALTMRERKSEGGDYQSDLPDAVQEKYGTFIYADRCLLDLPDAPFAAQNLAEQRESLMLVVPDDTLLDQPIAFNIDLAVPRLQHTRIHLYVGKNSRAACWLDYQVSRAGAQLPVLSINAAEGAEIDLALWFHGEDNTAQLMHIASQQAANSRIRINALQAGGSLHRLDVHSELRGEGSHFAFGGIQHLRGSQIADYHLNVRHHTENSESHQIVRGALDDSAQGYFDGTIYVAHGAQKTDARQNSRYILLHDNARSQSVPRLEIYADDVQCAHGSTTGRLDPDALFYLQSRGISLENARKMLILSFLHEAVVIEHPAILDAVHDAISRDWLGDNNEDTPDAA</sequence>
<dbReference type="SUPFAM" id="SSF101960">
    <property type="entry name" value="Stabilizer of iron transporter SufD"/>
    <property type="match status" value="1"/>
</dbReference>
<proteinExistence type="predicted"/>
<dbReference type="EMBL" id="UFUW01000001">
    <property type="protein sequence ID" value="SUX22103.1"/>
    <property type="molecule type" value="Genomic_DNA"/>
</dbReference>
<feature type="domain" description="SUF system FeS cluster assembly SufBD core" evidence="1">
    <location>
        <begin position="110"/>
        <end position="334"/>
    </location>
</feature>
<dbReference type="InterPro" id="IPR000825">
    <property type="entry name" value="SUF_FeS_clus_asmbl_SufBD_core"/>
</dbReference>
<dbReference type="PANTHER" id="PTHR43575:SF1">
    <property type="entry name" value="PROTEIN ABCI7, CHLOROPLASTIC"/>
    <property type="match status" value="1"/>
</dbReference>
<dbReference type="AlphaFoldDB" id="A0A381E6C7"/>
<dbReference type="OrthoDB" id="9768262at2"/>
<gene>
    <name evidence="2" type="primary">sufD</name>
    <name evidence="2" type="ORF">NCTC13294_01169</name>
</gene>
<dbReference type="GO" id="GO:0016226">
    <property type="term" value="P:iron-sulfur cluster assembly"/>
    <property type="evidence" value="ECO:0007669"/>
    <property type="project" value="InterPro"/>
</dbReference>
<organism evidence="2 3">
    <name type="scientific">Cardiobacterium valvarum</name>
    <dbReference type="NCBI Taxonomy" id="194702"/>
    <lineage>
        <taxon>Bacteria</taxon>
        <taxon>Pseudomonadati</taxon>
        <taxon>Pseudomonadota</taxon>
        <taxon>Gammaproteobacteria</taxon>
        <taxon>Cardiobacteriales</taxon>
        <taxon>Cardiobacteriaceae</taxon>
        <taxon>Cardiobacterium</taxon>
    </lineage>
</organism>
<dbReference type="InterPro" id="IPR037284">
    <property type="entry name" value="SUF_FeS_clus_asmbl_SufBD_sf"/>
</dbReference>
<dbReference type="Proteomes" id="UP000254572">
    <property type="component" value="Unassembled WGS sequence"/>
</dbReference>
<evidence type="ECO:0000313" key="2">
    <source>
        <dbReference type="EMBL" id="SUX22103.1"/>
    </source>
</evidence>
<evidence type="ECO:0000259" key="1">
    <source>
        <dbReference type="Pfam" id="PF01458"/>
    </source>
</evidence>
<evidence type="ECO:0000313" key="3">
    <source>
        <dbReference type="Proteomes" id="UP000254572"/>
    </source>
</evidence>
<dbReference type="InterPro" id="IPR011542">
    <property type="entry name" value="SUF_FeS_clus_asmbl_SufD"/>
</dbReference>
<name>A0A381E6C7_9GAMM</name>
<dbReference type="NCBIfam" id="TIGR01981">
    <property type="entry name" value="sufD"/>
    <property type="match status" value="1"/>
</dbReference>
<dbReference type="PANTHER" id="PTHR43575">
    <property type="entry name" value="PROTEIN ABCI7, CHLOROPLASTIC"/>
    <property type="match status" value="1"/>
</dbReference>
<dbReference type="RefSeq" id="WP_115611486.1">
    <property type="nucleotide sequence ID" value="NZ_JBHLZC010000001.1"/>
</dbReference>
<dbReference type="InterPro" id="IPR055346">
    <property type="entry name" value="Fe-S_cluster_assembly_SufBD"/>
</dbReference>
<protein>
    <submittedName>
        <fullName evidence="2">FeS cluster assembly protein sufD</fullName>
    </submittedName>
</protein>
<accession>A0A381E6C7</accession>
<keyword evidence="3" id="KW-1185">Reference proteome</keyword>
<reference evidence="2 3" key="1">
    <citation type="submission" date="2018-06" db="EMBL/GenBank/DDBJ databases">
        <authorList>
            <consortium name="Pathogen Informatics"/>
            <person name="Doyle S."/>
        </authorList>
    </citation>
    <scope>NUCLEOTIDE SEQUENCE [LARGE SCALE GENOMIC DNA]</scope>
    <source>
        <strain evidence="2 3">NCTC13294</strain>
    </source>
</reference>
<dbReference type="Pfam" id="PF01458">
    <property type="entry name" value="SUFBD_core"/>
    <property type="match status" value="1"/>
</dbReference>